<evidence type="ECO:0000313" key="2">
    <source>
        <dbReference type="Proteomes" id="UP000028582"/>
    </source>
</evidence>
<protein>
    <submittedName>
        <fullName evidence="1">Uncharacterized protein</fullName>
    </submittedName>
</protein>
<accession>A0A081B495</accession>
<dbReference type="Proteomes" id="UP000028582">
    <property type="component" value="Unassembled WGS sequence"/>
</dbReference>
<feature type="non-terminal residue" evidence="1">
    <location>
        <position position="78"/>
    </location>
</feature>
<comment type="caution">
    <text evidence="1">The sequence shown here is derived from an EMBL/GenBank/DDBJ whole genome shotgun (WGS) entry which is preliminary data.</text>
</comment>
<name>A0A081B495_PHYNI</name>
<sequence length="78" mass="8751">MVRTIHANATALTQGVQQHGSAPTVTALQHHIDNLNETPELIRHPDNPVEQHAQNEVEQHPPLFPHAHWSLNGFTFPK</sequence>
<dbReference type="EMBL" id="ANJA01000111">
    <property type="protein sequence ID" value="ETO85956.1"/>
    <property type="molecule type" value="Genomic_DNA"/>
</dbReference>
<proteinExistence type="predicted"/>
<gene>
    <name evidence="1" type="ORF">F444_00450</name>
</gene>
<reference evidence="1 2" key="1">
    <citation type="submission" date="2013-11" db="EMBL/GenBank/DDBJ databases">
        <title>The Genome Sequence of Phytophthora parasitica P1976.</title>
        <authorList>
            <consortium name="The Broad Institute Genomics Platform"/>
            <person name="Russ C."/>
            <person name="Tyler B."/>
            <person name="Panabieres F."/>
            <person name="Shan W."/>
            <person name="Tripathy S."/>
            <person name="Grunwald N."/>
            <person name="Machado M."/>
            <person name="Johnson C.S."/>
            <person name="Walker B."/>
            <person name="Young S."/>
            <person name="Zeng Q."/>
            <person name="Gargeya S."/>
            <person name="Fitzgerald M."/>
            <person name="Haas B."/>
            <person name="Abouelleil A."/>
            <person name="Allen A.W."/>
            <person name="Alvarado L."/>
            <person name="Arachchi H.M."/>
            <person name="Berlin A.M."/>
            <person name="Chapman S.B."/>
            <person name="Gainer-Dewar J."/>
            <person name="Goldberg J."/>
            <person name="Griggs A."/>
            <person name="Gujja S."/>
            <person name="Hansen M."/>
            <person name="Howarth C."/>
            <person name="Imamovic A."/>
            <person name="Ireland A."/>
            <person name="Larimer J."/>
            <person name="McCowan C."/>
            <person name="Murphy C."/>
            <person name="Pearson M."/>
            <person name="Poon T.W."/>
            <person name="Priest M."/>
            <person name="Roberts A."/>
            <person name="Saif S."/>
            <person name="Shea T."/>
            <person name="Sisk P."/>
            <person name="Sykes S."/>
            <person name="Wortman J."/>
            <person name="Nusbaum C."/>
            <person name="Birren B."/>
        </authorList>
    </citation>
    <scope>NUCLEOTIDE SEQUENCE [LARGE SCALE GENOMIC DNA]</scope>
    <source>
        <strain evidence="1 2">P1976</strain>
    </source>
</reference>
<dbReference type="AlphaFoldDB" id="A0A081B495"/>
<organism evidence="1 2">
    <name type="scientific">Phytophthora nicotianae P1976</name>
    <dbReference type="NCBI Taxonomy" id="1317066"/>
    <lineage>
        <taxon>Eukaryota</taxon>
        <taxon>Sar</taxon>
        <taxon>Stramenopiles</taxon>
        <taxon>Oomycota</taxon>
        <taxon>Peronosporomycetes</taxon>
        <taxon>Peronosporales</taxon>
        <taxon>Peronosporaceae</taxon>
        <taxon>Phytophthora</taxon>
    </lineage>
</organism>
<evidence type="ECO:0000313" key="1">
    <source>
        <dbReference type="EMBL" id="ETO85956.1"/>
    </source>
</evidence>